<dbReference type="RefSeq" id="WP_307063480.1">
    <property type="nucleotide sequence ID" value="NZ_JAUSUH010000012.1"/>
</dbReference>
<evidence type="ECO:0000313" key="2">
    <source>
        <dbReference type="EMBL" id="MDQ0349620.1"/>
    </source>
</evidence>
<keyword evidence="1" id="KW-0732">Signal</keyword>
<dbReference type="Proteomes" id="UP001238467">
    <property type="component" value="Unassembled WGS sequence"/>
</dbReference>
<sequence>MKDSGFAIIAVLLLVFGAGFPRPALAQADAGKKAMVADCSGKECRCRLSDLTLNDMAILLGTDVPTDPESFVMIHGDEIGWSKVSIRDAEIALGGDGSCDLELFQDWSPEDGTWDGTTLLRGVSGAAECRQIGAMVVTMMNGKGMKVRVAWKGAFDMNAFQAATKPGPEDDHPKWTQLDRHTVAGAGGGDGMVTSYKARLLTPQRFILDTRIAGEGCVFNLRNDVRKVD</sequence>
<comment type="caution">
    <text evidence="2">The sequence shown here is derived from an EMBL/GenBank/DDBJ whole genome shotgun (WGS) entry which is preliminary data.</text>
</comment>
<keyword evidence="3" id="KW-1185">Reference proteome</keyword>
<feature type="chain" id="PRO_5045488096" evidence="1">
    <location>
        <begin position="27"/>
        <end position="229"/>
    </location>
</feature>
<evidence type="ECO:0000313" key="3">
    <source>
        <dbReference type="Proteomes" id="UP001238467"/>
    </source>
</evidence>
<gene>
    <name evidence="2" type="ORF">J2S76_004071</name>
</gene>
<dbReference type="EMBL" id="JAUSUH010000012">
    <property type="protein sequence ID" value="MDQ0349620.1"/>
    <property type="molecule type" value="Genomic_DNA"/>
</dbReference>
<name>A0ABU0DMF6_9HYPH</name>
<protein>
    <submittedName>
        <fullName evidence="2">Uncharacterized protein</fullName>
    </submittedName>
</protein>
<organism evidence="2 3">
    <name type="scientific">Ancylobacter vacuolatus</name>
    <dbReference type="NCBI Taxonomy" id="223389"/>
    <lineage>
        <taxon>Bacteria</taxon>
        <taxon>Pseudomonadati</taxon>
        <taxon>Pseudomonadota</taxon>
        <taxon>Alphaproteobacteria</taxon>
        <taxon>Hyphomicrobiales</taxon>
        <taxon>Xanthobacteraceae</taxon>
        <taxon>Ancylobacter</taxon>
    </lineage>
</organism>
<feature type="signal peptide" evidence="1">
    <location>
        <begin position="1"/>
        <end position="26"/>
    </location>
</feature>
<accession>A0ABU0DMF6</accession>
<reference evidence="2 3" key="1">
    <citation type="submission" date="2023-07" db="EMBL/GenBank/DDBJ databases">
        <title>Genomic Encyclopedia of Type Strains, Phase IV (KMG-IV): sequencing the most valuable type-strain genomes for metagenomic binning, comparative biology and taxonomic classification.</title>
        <authorList>
            <person name="Goeker M."/>
        </authorList>
    </citation>
    <scope>NUCLEOTIDE SEQUENCE [LARGE SCALE GENOMIC DNA]</scope>
    <source>
        <strain evidence="2 3">DSM 1277</strain>
    </source>
</reference>
<evidence type="ECO:0000256" key="1">
    <source>
        <dbReference type="SAM" id="SignalP"/>
    </source>
</evidence>
<proteinExistence type="predicted"/>